<dbReference type="PANTHER" id="PTHR10336">
    <property type="entry name" value="PHOSPHOINOSITIDE-SPECIFIC PHOSPHOLIPASE C FAMILY PROTEIN"/>
    <property type="match status" value="1"/>
</dbReference>
<dbReference type="SMART" id="SM00148">
    <property type="entry name" value="PLCXc"/>
    <property type="match status" value="1"/>
</dbReference>
<evidence type="ECO:0000313" key="12">
    <source>
        <dbReference type="EMBL" id="UYV83892.1"/>
    </source>
</evidence>
<dbReference type="InterPro" id="IPR001192">
    <property type="entry name" value="PI-PLC_fam"/>
</dbReference>
<evidence type="ECO:0000313" key="13">
    <source>
        <dbReference type="Proteomes" id="UP001235939"/>
    </source>
</evidence>
<comment type="catalytic activity">
    <reaction evidence="1">
        <text>an N-(acyl)-sphingosylphosphoethanolamine = an N-(acyl)-sphingosyl-1,3-cyclic phosphate + ethanolamine</text>
        <dbReference type="Rhea" id="RHEA:60648"/>
        <dbReference type="ChEBI" id="CHEBI:57603"/>
        <dbReference type="ChEBI" id="CHEBI:143891"/>
        <dbReference type="ChEBI" id="CHEBI:143892"/>
    </reaction>
</comment>
<evidence type="ECO:0000256" key="2">
    <source>
        <dbReference type="ARBA" id="ARBA00012368"/>
    </source>
</evidence>
<keyword evidence="7 10" id="KW-0443">Lipid metabolism</keyword>
<comment type="catalytic activity">
    <reaction evidence="10">
        <text>a 1,2-diacyl-sn-glycero-3-phospho-(1D-myo-inositol-4,5-bisphosphate) + H2O = 1D-myo-inositol 1,4,5-trisphosphate + a 1,2-diacyl-sn-glycerol + H(+)</text>
        <dbReference type="Rhea" id="RHEA:33179"/>
        <dbReference type="ChEBI" id="CHEBI:15377"/>
        <dbReference type="ChEBI" id="CHEBI:15378"/>
        <dbReference type="ChEBI" id="CHEBI:17815"/>
        <dbReference type="ChEBI" id="CHEBI:58456"/>
        <dbReference type="ChEBI" id="CHEBI:203600"/>
        <dbReference type="EC" id="3.1.4.11"/>
    </reaction>
</comment>
<gene>
    <name evidence="12" type="ORF">LAZ67_X000541</name>
</gene>
<keyword evidence="13" id="KW-1185">Reference proteome</keyword>
<evidence type="ECO:0000256" key="3">
    <source>
        <dbReference type="ARBA" id="ARBA00022723"/>
    </source>
</evidence>
<protein>
    <recommendedName>
        <fullName evidence="2 10">Phosphoinositide phospholipase C</fullName>
        <ecNumber evidence="2 10">3.1.4.11</ecNumber>
    </recommendedName>
</protein>
<dbReference type="CDD" id="cd08591">
    <property type="entry name" value="PI-PLCc_beta"/>
    <property type="match status" value="1"/>
</dbReference>
<keyword evidence="6 10" id="KW-0442">Lipid degradation</keyword>
<keyword evidence="4 10" id="KW-0378">Hydrolase</keyword>
<dbReference type="Pfam" id="PF09279">
    <property type="entry name" value="EF-hand_like"/>
    <property type="match status" value="1"/>
</dbReference>
<dbReference type="SUPFAM" id="SSF47473">
    <property type="entry name" value="EF-hand"/>
    <property type="match status" value="1"/>
</dbReference>
<evidence type="ECO:0000259" key="11">
    <source>
        <dbReference type="SMART" id="SM00148"/>
    </source>
</evidence>
<dbReference type="EC" id="3.1.4.11" evidence="2 10"/>
<dbReference type="InterPro" id="IPR017946">
    <property type="entry name" value="PLC-like_Pdiesterase_TIM-brl"/>
</dbReference>
<dbReference type="Gene3D" id="3.20.20.190">
    <property type="entry name" value="Phosphatidylinositol (PI) phosphodiesterase"/>
    <property type="match status" value="1"/>
</dbReference>
<evidence type="ECO:0000256" key="9">
    <source>
        <dbReference type="ARBA" id="ARBA00023239"/>
    </source>
</evidence>
<organism evidence="12 13">
    <name type="scientific">Cordylochernes scorpioides</name>
    <dbReference type="NCBI Taxonomy" id="51811"/>
    <lineage>
        <taxon>Eukaryota</taxon>
        <taxon>Metazoa</taxon>
        <taxon>Ecdysozoa</taxon>
        <taxon>Arthropoda</taxon>
        <taxon>Chelicerata</taxon>
        <taxon>Arachnida</taxon>
        <taxon>Pseudoscorpiones</taxon>
        <taxon>Cheliferoidea</taxon>
        <taxon>Chernetidae</taxon>
        <taxon>Cordylochernes</taxon>
    </lineage>
</organism>
<dbReference type="PANTHER" id="PTHR10336:SF36">
    <property type="entry name" value="1-PHOSPHATIDYLINOSITOL 4,5-BISPHOSPHATE PHOSPHODIESTERASE BETA-4"/>
    <property type="match status" value="1"/>
</dbReference>
<reference evidence="12 13" key="1">
    <citation type="submission" date="2022-03" db="EMBL/GenBank/DDBJ databases">
        <title>A chromosomal length assembly of Cordylochernes scorpioides.</title>
        <authorList>
            <person name="Zeh D."/>
            <person name="Zeh J."/>
        </authorList>
    </citation>
    <scope>NUCLEOTIDE SEQUENCE [LARGE SCALE GENOMIC DNA]</scope>
    <source>
        <strain evidence="12">IN4F17</strain>
        <tissue evidence="12">Whole Body</tissue>
    </source>
</reference>
<proteinExistence type="predicted"/>
<dbReference type="PRINTS" id="PR00390">
    <property type="entry name" value="PHPHLIPASEC"/>
</dbReference>
<accession>A0ABY6LRP1</accession>
<evidence type="ECO:0000256" key="7">
    <source>
        <dbReference type="ARBA" id="ARBA00023098"/>
    </source>
</evidence>
<evidence type="ECO:0000256" key="10">
    <source>
        <dbReference type="RuleBase" id="RU361133"/>
    </source>
</evidence>
<keyword evidence="9" id="KW-0456">Lyase</keyword>
<dbReference type="InterPro" id="IPR015359">
    <property type="entry name" value="PLC_EF-hand-like"/>
</dbReference>
<keyword evidence="5" id="KW-0460">Magnesium</keyword>
<sequence>MKKQRDPRLNEILFPFYDATRAKEIILTYEPDTELKNSGRMSLMGFMNYLMSAENAPVLLDRLDVYMDMDQPLCHYYISSSHNTYLIGRQFGGRSSVEMYRQVLLSGCRCIELDCWDGKGDEEEPIITHGKAMCTDISFKDVLYAIRDCAFVTTPYPIILSFENHCRWSKLHKKQQYKLARYCDEILGDYLLRDSLSHIPLEAGVPLPSPNDLLYKIIIKNKKLRPEEEKRRGTTEDMTKALDFDWRRPIPPELLSGGVFDRWEEDKETLVYEPSSYCRVDKSGFFIYWTSDNRDAYVLDLAQVNDIRKGGVPKDPRLMQELSGRCKHNLEDSSLTICSGTDVVNLNYTHVVFPDRQTAQFWQTGLRSITNNVKANNICPMWCLKKQ</sequence>
<dbReference type="PROSITE" id="PS50007">
    <property type="entry name" value="PIPLC_X_DOMAIN"/>
    <property type="match status" value="1"/>
</dbReference>
<evidence type="ECO:0000256" key="5">
    <source>
        <dbReference type="ARBA" id="ARBA00022842"/>
    </source>
</evidence>
<feature type="domain" description="Phosphatidylinositol-specific phospholipase C X" evidence="11">
    <location>
        <begin position="67"/>
        <end position="222"/>
    </location>
</feature>
<dbReference type="Pfam" id="PF00388">
    <property type="entry name" value="PI-PLC-X"/>
    <property type="match status" value="1"/>
</dbReference>
<evidence type="ECO:0000256" key="6">
    <source>
        <dbReference type="ARBA" id="ARBA00022963"/>
    </source>
</evidence>
<dbReference type="CDD" id="cd13361">
    <property type="entry name" value="PH_PLC_beta"/>
    <property type="match status" value="1"/>
</dbReference>
<dbReference type="Pfam" id="PF17787">
    <property type="entry name" value="PH_14"/>
    <property type="match status" value="1"/>
</dbReference>
<dbReference type="Proteomes" id="UP001235939">
    <property type="component" value="Chromosome X"/>
</dbReference>
<dbReference type="InterPro" id="IPR037862">
    <property type="entry name" value="PLC-beta_PH"/>
</dbReference>
<evidence type="ECO:0000256" key="4">
    <source>
        <dbReference type="ARBA" id="ARBA00022801"/>
    </source>
</evidence>
<dbReference type="SUPFAM" id="SSF51695">
    <property type="entry name" value="PLC-like phosphodiesterases"/>
    <property type="match status" value="1"/>
</dbReference>
<dbReference type="EMBL" id="CP092886">
    <property type="protein sequence ID" value="UYV83892.1"/>
    <property type="molecule type" value="Genomic_DNA"/>
</dbReference>
<dbReference type="Gene3D" id="2.30.29.240">
    <property type="match status" value="1"/>
</dbReference>
<keyword evidence="3" id="KW-0479">Metal-binding</keyword>
<name>A0ABY6LRP1_9ARAC</name>
<dbReference type="InterPro" id="IPR011992">
    <property type="entry name" value="EF-hand-dom_pair"/>
</dbReference>
<evidence type="ECO:0000256" key="1">
    <source>
        <dbReference type="ARBA" id="ARBA00000110"/>
    </source>
</evidence>
<keyword evidence="8" id="KW-1015">Disulfide bond</keyword>
<dbReference type="Gene3D" id="1.10.238.10">
    <property type="entry name" value="EF-hand"/>
    <property type="match status" value="1"/>
</dbReference>
<dbReference type="SUPFAM" id="SSF50729">
    <property type="entry name" value="PH domain-like"/>
    <property type="match status" value="1"/>
</dbReference>
<evidence type="ECO:0000256" key="8">
    <source>
        <dbReference type="ARBA" id="ARBA00023157"/>
    </source>
</evidence>
<dbReference type="InterPro" id="IPR000909">
    <property type="entry name" value="PLipase_C_PInositol-sp_X_dom"/>
</dbReference>